<dbReference type="Proteomes" id="UP000651271">
    <property type="component" value="Unassembled WGS sequence"/>
</dbReference>
<organism evidence="2 3">
    <name type="scientific">Sphingobacterium litopenaei</name>
    <dbReference type="NCBI Taxonomy" id="2763500"/>
    <lineage>
        <taxon>Bacteria</taxon>
        <taxon>Pseudomonadati</taxon>
        <taxon>Bacteroidota</taxon>
        <taxon>Sphingobacteriia</taxon>
        <taxon>Sphingobacteriales</taxon>
        <taxon>Sphingobacteriaceae</taxon>
        <taxon>Sphingobacterium</taxon>
    </lineage>
</organism>
<accession>A0ABR7YIK2</accession>
<name>A0ABR7YIK2_9SPHI</name>
<comment type="caution">
    <text evidence="2">The sequence shown here is derived from an EMBL/GenBank/DDBJ whole genome shotgun (WGS) entry which is preliminary data.</text>
</comment>
<dbReference type="RefSeq" id="WP_190303050.1">
    <property type="nucleotide sequence ID" value="NZ_JACOIJ010000065.1"/>
</dbReference>
<sequence>MIIKRNIIFSLEKRKKNGLEIVENLPIRVRIIYAGERLDLSTGYRVDLTNWDEGKQRVKPSTTNKLKQAASEINASLTKIESIIQDIFKVYEVKEEIPSLSILKEDINAKIKIQTPIVENKTTKINFFETFNQFLRECAKEDNWTISTIKKYTSLRNNLEKFDRLYFHTSILATFLRYIEYGNYPTMLIYIEKGIVKWYKNSSDFPFKWIPKDFKLPVYTVAGDLYYNNVSDEISQKVDAVEWFSEDFEIHNKKKWKLWEQCYRVSDNGIVSCLWTS</sequence>
<reference evidence="2 3" key="1">
    <citation type="submission" date="2020-08" db="EMBL/GenBank/DDBJ databases">
        <title>Sphingobacterium sp. DN04309 isolated from aquaculture water.</title>
        <authorList>
            <person name="Zhang M."/>
        </authorList>
    </citation>
    <scope>NUCLEOTIDE SEQUENCE [LARGE SCALE GENOMIC DNA]</scope>
    <source>
        <strain evidence="2 3">DN04309</strain>
    </source>
</reference>
<dbReference type="InterPro" id="IPR035386">
    <property type="entry name" value="Arm-DNA-bind_5"/>
</dbReference>
<proteinExistence type="predicted"/>
<feature type="domain" description="Arm DNA-binding" evidence="1">
    <location>
        <begin position="19"/>
        <end position="103"/>
    </location>
</feature>
<dbReference type="Pfam" id="PF17293">
    <property type="entry name" value="Arm-DNA-bind_5"/>
    <property type="match status" value="1"/>
</dbReference>
<evidence type="ECO:0000259" key="1">
    <source>
        <dbReference type="Pfam" id="PF17293"/>
    </source>
</evidence>
<dbReference type="EMBL" id="JACOIJ010000065">
    <property type="protein sequence ID" value="MBD1431155.1"/>
    <property type="molecule type" value="Genomic_DNA"/>
</dbReference>
<evidence type="ECO:0000313" key="3">
    <source>
        <dbReference type="Proteomes" id="UP000651271"/>
    </source>
</evidence>
<gene>
    <name evidence="2" type="ORF">H8B04_16655</name>
</gene>
<keyword evidence="3" id="KW-1185">Reference proteome</keyword>
<evidence type="ECO:0000313" key="2">
    <source>
        <dbReference type="EMBL" id="MBD1431155.1"/>
    </source>
</evidence>
<protein>
    <recommendedName>
        <fullName evidence="1">Arm DNA-binding domain-containing protein</fullName>
    </recommendedName>
</protein>